<sequence>MSSVLTDKIATRLIALSRPRKAAVIAALDALLAIGCLAAAMHFATTSPGWSLGLPSPIFLTVGGIVAASVSLGTGLARLPLKDFARDGAGKALGVSCLLVFALWISPGWRGGAIAFFFGGAFLSGLVAQRWALLGLTAVLYRRSYVVSRIAIYGATPEGLALARALRDRSGFLTCAFLDDSPVLRGATLDGVPVLGHVTREALIRKFNVDRVVLADPLLPTPRKAALARDLSALGLRCEALPDFALLVGGADLAARLQPVRSERWLGRSEITEDDPPDAEFYCGKTMLISGAGGSIGAELCHQILACRPAKLVLLELSEKALFTILSDLSPLAERAGTELVTRLGSAADAALVHEIFARETIDVVFHAAAYKHVVLVEQNPFSGCANNVAATVCLARAARAAKVTRFVLISSDKAIAPRSVMGASKRMAELVVQDLARRAGATVFSIVRFGNVLGSSGSVVPIFERQIAQGGPITLTDPEATRYFMTIAEAARLVLIAGRWDGAGRVYALDMGAPIRIGDLARQMVEARGLRLRGPDCPEGDIELLPIGLRPGEKLHEAPVTGARSQATAHPKIRDVPVPHLSRRETAMFLRYLDAALGQRCAARLDEIISRLQRLEGDDPASPVVQVPGGPDADIQKAQNFEITPRRRSGAMASQVTRAMKESRSIAPMEKRKTSLPTQLPMPRAPAGGQTVSAEGIAGIADGA</sequence>
<keyword evidence="6" id="KW-1185">Reference proteome</keyword>
<dbReference type="RefSeq" id="WP_075773796.1">
    <property type="nucleotide sequence ID" value="NZ_CP019437.1"/>
</dbReference>
<dbReference type="InterPro" id="IPR051203">
    <property type="entry name" value="Polysaccharide_Synthase-Rel"/>
</dbReference>
<feature type="region of interest" description="Disordered" evidence="2">
    <location>
        <begin position="648"/>
        <end position="705"/>
    </location>
</feature>
<feature type="transmembrane region" description="Helical" evidence="3">
    <location>
        <begin position="56"/>
        <end position="77"/>
    </location>
</feature>
<feature type="transmembrane region" description="Helical" evidence="3">
    <location>
        <begin position="22"/>
        <end position="44"/>
    </location>
</feature>
<comment type="similarity">
    <text evidence="1">Belongs to the polysaccharide synthase family.</text>
</comment>
<dbReference type="Proteomes" id="UP000185622">
    <property type="component" value="Chromosome"/>
</dbReference>
<dbReference type="CDD" id="cd05237">
    <property type="entry name" value="UDP_invert_4-6DH_SDR_e"/>
    <property type="match status" value="1"/>
</dbReference>
<dbReference type="EMBL" id="CP019437">
    <property type="protein sequence ID" value="AQS49506.1"/>
    <property type="molecule type" value="Genomic_DNA"/>
</dbReference>
<evidence type="ECO:0000313" key="6">
    <source>
        <dbReference type="Proteomes" id="UP000185622"/>
    </source>
</evidence>
<feature type="transmembrane region" description="Helical" evidence="3">
    <location>
        <begin position="89"/>
        <end position="107"/>
    </location>
</feature>
<keyword evidence="3" id="KW-1133">Transmembrane helix</keyword>
<evidence type="ECO:0000256" key="3">
    <source>
        <dbReference type="SAM" id="Phobius"/>
    </source>
</evidence>
<feature type="compositionally biased region" description="Basic and acidic residues" evidence="2">
    <location>
        <begin position="660"/>
        <end position="674"/>
    </location>
</feature>
<organism evidence="5 6">
    <name type="scientific">Thioclava nitratireducens</name>
    <dbReference type="NCBI Taxonomy" id="1915078"/>
    <lineage>
        <taxon>Bacteria</taxon>
        <taxon>Pseudomonadati</taxon>
        <taxon>Pseudomonadota</taxon>
        <taxon>Alphaproteobacteria</taxon>
        <taxon>Rhodobacterales</taxon>
        <taxon>Paracoccaceae</taxon>
        <taxon>Thioclava</taxon>
    </lineage>
</organism>
<reference evidence="5 6" key="1">
    <citation type="submission" date="2017-01" db="EMBL/GenBank/DDBJ databases">
        <title>The complete genome sequence of a sulfur-oxidizing marine bacterium Thioclava sp. 25B10_4T.</title>
        <authorList>
            <person name="Liu Y."/>
            <person name="Lai Q."/>
            <person name="Shao Z."/>
        </authorList>
    </citation>
    <scope>NUCLEOTIDE SEQUENCE [LARGE SCALE GENOMIC DNA]</scope>
    <source>
        <strain evidence="5 6">25B10_4</strain>
    </source>
</reference>
<protein>
    <recommendedName>
        <fullName evidence="4">Polysaccharide biosynthesis protein CapD-like domain-containing protein</fullName>
    </recommendedName>
</protein>
<evidence type="ECO:0000256" key="1">
    <source>
        <dbReference type="ARBA" id="ARBA00007430"/>
    </source>
</evidence>
<feature type="domain" description="Polysaccharide biosynthesis protein CapD-like" evidence="4">
    <location>
        <begin position="288"/>
        <end position="574"/>
    </location>
</feature>
<gene>
    <name evidence="5" type="ORF">BMG03_18185</name>
</gene>
<keyword evidence="3" id="KW-0812">Transmembrane</keyword>
<dbReference type="InterPro" id="IPR003869">
    <property type="entry name" value="Polysac_CapD-like"/>
</dbReference>
<accession>A0ABN4XAU6</accession>
<dbReference type="PANTHER" id="PTHR43318:SF1">
    <property type="entry name" value="POLYSACCHARIDE BIOSYNTHESIS PROTEIN EPSC-RELATED"/>
    <property type="match status" value="1"/>
</dbReference>
<keyword evidence="3" id="KW-0472">Membrane</keyword>
<evidence type="ECO:0000259" key="4">
    <source>
        <dbReference type="Pfam" id="PF02719"/>
    </source>
</evidence>
<proteinExistence type="inferred from homology"/>
<evidence type="ECO:0000313" key="5">
    <source>
        <dbReference type="EMBL" id="AQS49506.1"/>
    </source>
</evidence>
<dbReference type="InterPro" id="IPR036291">
    <property type="entry name" value="NAD(P)-bd_dom_sf"/>
</dbReference>
<name>A0ABN4XAU6_9RHOB</name>
<dbReference type="PANTHER" id="PTHR43318">
    <property type="entry name" value="UDP-N-ACETYLGLUCOSAMINE 4,6-DEHYDRATASE"/>
    <property type="match status" value="1"/>
</dbReference>
<dbReference type="Pfam" id="PF02719">
    <property type="entry name" value="Polysacc_synt_2"/>
    <property type="match status" value="1"/>
</dbReference>
<dbReference type="SUPFAM" id="SSF51735">
    <property type="entry name" value="NAD(P)-binding Rossmann-fold domains"/>
    <property type="match status" value="2"/>
</dbReference>
<dbReference type="Gene3D" id="3.40.50.720">
    <property type="entry name" value="NAD(P)-binding Rossmann-like Domain"/>
    <property type="match status" value="2"/>
</dbReference>
<evidence type="ECO:0000256" key="2">
    <source>
        <dbReference type="SAM" id="MobiDB-lite"/>
    </source>
</evidence>